<reference evidence="3" key="2">
    <citation type="submission" date="2020-08" db="EMBL/GenBank/DDBJ databases">
        <authorList>
            <person name="Kikuchi T."/>
        </authorList>
    </citation>
    <scope>NUCLEOTIDE SEQUENCE</scope>
    <source>
        <strain evidence="2">Ka4C1</strain>
    </source>
</reference>
<evidence type="ECO:0000313" key="3">
    <source>
        <dbReference type="EMBL" id="CAG9104417.1"/>
    </source>
</evidence>
<name>A0A1I7RQD8_BURXY</name>
<dbReference type="EMBL" id="CAJFDI010000003">
    <property type="protein sequence ID" value="CAD5219287.1"/>
    <property type="molecule type" value="Genomic_DNA"/>
</dbReference>
<dbReference type="AlphaFoldDB" id="A0A1I7RQD8"/>
<dbReference type="Proteomes" id="UP000659654">
    <property type="component" value="Unassembled WGS sequence"/>
</dbReference>
<dbReference type="EMBL" id="CAJFCV020000003">
    <property type="protein sequence ID" value="CAG9104417.1"/>
    <property type="molecule type" value="Genomic_DNA"/>
</dbReference>
<keyword evidence="5" id="KW-1185">Reference proteome</keyword>
<gene>
    <name evidence="2" type="ORF">BXYJ_LOCUS5603</name>
</gene>
<evidence type="ECO:0000313" key="6">
    <source>
        <dbReference type="WBParaSite" id="BXY_0293100.1"/>
    </source>
</evidence>
<evidence type="ECO:0000313" key="2">
    <source>
        <dbReference type="EMBL" id="CAD5219287.1"/>
    </source>
</evidence>
<feature type="compositionally biased region" description="Low complexity" evidence="1">
    <location>
        <begin position="36"/>
        <end position="45"/>
    </location>
</feature>
<feature type="region of interest" description="Disordered" evidence="1">
    <location>
        <begin position="35"/>
        <end position="68"/>
    </location>
</feature>
<reference evidence="6" key="1">
    <citation type="submission" date="2016-11" db="UniProtKB">
        <authorList>
            <consortium name="WormBaseParasite"/>
        </authorList>
    </citation>
    <scope>IDENTIFICATION</scope>
</reference>
<evidence type="ECO:0000313" key="4">
    <source>
        <dbReference type="Proteomes" id="UP000095284"/>
    </source>
</evidence>
<evidence type="ECO:0000256" key="1">
    <source>
        <dbReference type="SAM" id="MobiDB-lite"/>
    </source>
</evidence>
<dbReference type="Proteomes" id="UP000582659">
    <property type="component" value="Unassembled WGS sequence"/>
</dbReference>
<evidence type="ECO:0000313" key="5">
    <source>
        <dbReference type="Proteomes" id="UP000659654"/>
    </source>
</evidence>
<sequence>MFGDPQQNVESCTDGAISWKKQIRLNYCRNQRQQSEESSASCSSSVTQAPDCELQNGNSRPKKRRSKNKAYELDRKFPNFADFFRWFSPERSLWAAGTIHETKCGTRREFYNCRQKSCQMSLRVDYDSQTEEVFLFKSTTTHQHELYTKQTRLDFELVNFLEAAVSSNEKATPVFLLRMLEKENAKSNFRFKMPVLEQIRNWLKRRRRAERYLNE</sequence>
<protein>
    <submittedName>
        <fullName evidence="2">(pine wood nematode) hypothetical protein</fullName>
    </submittedName>
</protein>
<accession>A0A1I7RQD8</accession>
<dbReference type="WBParaSite" id="BXY_0293100.1">
    <property type="protein sequence ID" value="BXY_0293100.1"/>
    <property type="gene ID" value="BXY_0293100"/>
</dbReference>
<proteinExistence type="predicted"/>
<organism evidence="4 6">
    <name type="scientific">Bursaphelenchus xylophilus</name>
    <name type="common">Pinewood nematode worm</name>
    <name type="synonym">Aphelenchoides xylophilus</name>
    <dbReference type="NCBI Taxonomy" id="6326"/>
    <lineage>
        <taxon>Eukaryota</taxon>
        <taxon>Metazoa</taxon>
        <taxon>Ecdysozoa</taxon>
        <taxon>Nematoda</taxon>
        <taxon>Chromadorea</taxon>
        <taxon>Rhabditida</taxon>
        <taxon>Tylenchina</taxon>
        <taxon>Tylenchomorpha</taxon>
        <taxon>Aphelenchoidea</taxon>
        <taxon>Aphelenchoididae</taxon>
        <taxon>Bursaphelenchus</taxon>
    </lineage>
</organism>
<dbReference type="Proteomes" id="UP000095284">
    <property type="component" value="Unplaced"/>
</dbReference>